<dbReference type="SUPFAM" id="SSF55811">
    <property type="entry name" value="Nudix"/>
    <property type="match status" value="1"/>
</dbReference>
<evidence type="ECO:0000313" key="5">
    <source>
        <dbReference type="EMBL" id="KTD17131.1"/>
    </source>
</evidence>
<dbReference type="InterPro" id="IPR020476">
    <property type="entry name" value="Nudix_hydrolase"/>
</dbReference>
<organism evidence="5 6">
    <name type="scientific">Legionella jordanis</name>
    <dbReference type="NCBI Taxonomy" id="456"/>
    <lineage>
        <taxon>Bacteria</taxon>
        <taxon>Pseudomonadati</taxon>
        <taxon>Pseudomonadota</taxon>
        <taxon>Gammaproteobacteria</taxon>
        <taxon>Legionellales</taxon>
        <taxon>Legionellaceae</taxon>
        <taxon>Legionella</taxon>
    </lineage>
</organism>
<accession>A0A0W0VAG4</accession>
<dbReference type="InterPro" id="IPR000086">
    <property type="entry name" value="NUDIX_hydrolase_dom"/>
</dbReference>
<dbReference type="PATRIC" id="fig|456.5.peg.1538"/>
<keyword evidence="2 3" id="KW-0378">Hydrolase</keyword>
<comment type="caution">
    <text evidence="5">The sequence shown here is derived from an EMBL/GenBank/DDBJ whole genome shotgun (WGS) entry which is preliminary data.</text>
</comment>
<dbReference type="STRING" id="456.Ljor_1437"/>
<dbReference type="InterPro" id="IPR020084">
    <property type="entry name" value="NUDIX_hydrolase_CS"/>
</dbReference>
<gene>
    <name evidence="5" type="ORF">Ljor_1437</name>
</gene>
<evidence type="ECO:0000256" key="2">
    <source>
        <dbReference type="ARBA" id="ARBA00022801"/>
    </source>
</evidence>
<evidence type="ECO:0000256" key="1">
    <source>
        <dbReference type="ARBA" id="ARBA00001946"/>
    </source>
</evidence>
<keyword evidence="6" id="KW-1185">Reference proteome</keyword>
<dbReference type="PANTHER" id="PTHR43046">
    <property type="entry name" value="GDP-MANNOSE MANNOSYL HYDROLASE"/>
    <property type="match status" value="1"/>
</dbReference>
<dbReference type="Gene3D" id="3.90.79.10">
    <property type="entry name" value="Nucleoside Triphosphate Pyrophosphohydrolase"/>
    <property type="match status" value="1"/>
</dbReference>
<name>A0A0W0VAG4_9GAMM</name>
<dbReference type="PROSITE" id="PS00893">
    <property type="entry name" value="NUDIX_BOX"/>
    <property type="match status" value="1"/>
</dbReference>
<sequence>MGLRFFKDLSFNLKPTRSTMKIINFSYHVATRVLKRMQSWMGLSTLGARAIVLNEKRQVLLVKHTYQPHWYLPGGGVKNGESTKAAIIRELHEEVGLIVSEQDVALFAIYQHSYLGVNDYPVIYIIKNYTSHIAYSREIEQMAWFYYDELPEMVSPGTKRRLNEYFANAPIAEKW</sequence>
<proteinExistence type="inferred from homology"/>
<dbReference type="PANTHER" id="PTHR43046:SF14">
    <property type="entry name" value="MUTT_NUDIX FAMILY PROTEIN"/>
    <property type="match status" value="1"/>
</dbReference>
<evidence type="ECO:0000259" key="4">
    <source>
        <dbReference type="PROSITE" id="PS51462"/>
    </source>
</evidence>
<dbReference type="Proteomes" id="UP000055035">
    <property type="component" value="Unassembled WGS sequence"/>
</dbReference>
<dbReference type="PRINTS" id="PR00502">
    <property type="entry name" value="NUDIXFAMILY"/>
</dbReference>
<evidence type="ECO:0000256" key="3">
    <source>
        <dbReference type="RuleBase" id="RU003476"/>
    </source>
</evidence>
<dbReference type="InterPro" id="IPR015797">
    <property type="entry name" value="NUDIX_hydrolase-like_dom_sf"/>
</dbReference>
<dbReference type="PROSITE" id="PS51462">
    <property type="entry name" value="NUDIX"/>
    <property type="match status" value="1"/>
</dbReference>
<protein>
    <submittedName>
        <fullName evidence="5">MutT/nudix family protein</fullName>
    </submittedName>
</protein>
<dbReference type="GO" id="GO:0016787">
    <property type="term" value="F:hydrolase activity"/>
    <property type="evidence" value="ECO:0007669"/>
    <property type="project" value="UniProtKB-KW"/>
</dbReference>
<dbReference type="AlphaFoldDB" id="A0A0W0VAG4"/>
<dbReference type="Pfam" id="PF00293">
    <property type="entry name" value="NUDIX"/>
    <property type="match status" value="1"/>
</dbReference>
<evidence type="ECO:0000313" key="6">
    <source>
        <dbReference type="Proteomes" id="UP000055035"/>
    </source>
</evidence>
<comment type="similarity">
    <text evidence="3">Belongs to the Nudix hydrolase family.</text>
</comment>
<comment type="cofactor">
    <cofactor evidence="1">
        <name>Mg(2+)</name>
        <dbReference type="ChEBI" id="CHEBI:18420"/>
    </cofactor>
</comment>
<feature type="domain" description="Nudix hydrolase" evidence="4">
    <location>
        <begin position="43"/>
        <end position="168"/>
    </location>
</feature>
<dbReference type="EMBL" id="LNYJ01000011">
    <property type="protein sequence ID" value="KTD17131.1"/>
    <property type="molecule type" value="Genomic_DNA"/>
</dbReference>
<reference evidence="5 6" key="1">
    <citation type="submission" date="2015-11" db="EMBL/GenBank/DDBJ databases">
        <title>Genomic analysis of 38 Legionella species identifies large and diverse effector repertoires.</title>
        <authorList>
            <person name="Burstein D."/>
            <person name="Amaro F."/>
            <person name="Zusman T."/>
            <person name="Lifshitz Z."/>
            <person name="Cohen O."/>
            <person name="Gilbert J.A."/>
            <person name="Pupko T."/>
            <person name="Shuman H.A."/>
            <person name="Segal G."/>
        </authorList>
    </citation>
    <scope>NUCLEOTIDE SEQUENCE [LARGE SCALE GENOMIC DNA]</scope>
    <source>
        <strain evidence="5 6">BL-540</strain>
    </source>
</reference>